<gene>
    <name evidence="2" type="ORF">LI90_223</name>
    <name evidence="1" type="ORF">TH66_19835</name>
</gene>
<dbReference type="EMBL" id="JYIJ01000019">
    <property type="protein sequence ID" value="KWW97738.1"/>
    <property type="molecule type" value="Genomic_DNA"/>
</dbReference>
<evidence type="ECO:0000313" key="1">
    <source>
        <dbReference type="EMBL" id="KWW97738.1"/>
    </source>
</evidence>
<reference evidence="3" key="2">
    <citation type="submission" date="2015-04" db="EMBL/GenBank/DDBJ databases">
        <title>Physiological reanalysis, assessment of diazotrophy, and genome sequences of multiple isolates of Streptomyces thermoautotrophicus.</title>
        <authorList>
            <person name="MacKellar D.C."/>
            <person name="Lieber L."/>
            <person name="Norman J."/>
            <person name="Bolger A."/>
            <person name="Tobin C."/>
            <person name="Murray J.W."/>
            <person name="Chang R."/>
            <person name="Ford T."/>
            <person name="Nguyen P.Q."/>
            <person name="Woodward J."/>
            <person name="Permingeat H."/>
            <person name="Joshi N.S."/>
            <person name="Silver P.A."/>
            <person name="Usadel B."/>
            <person name="Rutherford A.W."/>
            <person name="Friesen M."/>
            <person name="Prell J."/>
        </authorList>
    </citation>
    <scope>NUCLEOTIDE SEQUENCE [LARGE SCALE GENOMIC DNA]</scope>
    <source>
        <strain evidence="3">H1</strain>
    </source>
</reference>
<keyword evidence="3" id="KW-1185">Reference proteome</keyword>
<name>A0A132ML94_9ACTN</name>
<reference evidence="2" key="3">
    <citation type="submission" date="2015-04" db="EMBL/GenBank/DDBJ databases">
        <title>Physiological reanalysis, assessment of diazotrophy, and genome sequences of multiple isolates of Streptomyces thermoautotrophicus.</title>
        <authorList>
            <person name="MacKellar D.C."/>
            <person name="Lieber L."/>
            <person name="Norman J."/>
            <person name="Bolger A."/>
            <person name="Tobin C."/>
            <person name="Murray J.W."/>
            <person name="Woodward J."/>
            <person name="Friesen M."/>
            <person name="Prell J."/>
        </authorList>
    </citation>
    <scope>NUCLEOTIDE SEQUENCE [LARGE SCALE GENOMIC DNA]</scope>
    <source>
        <strain evidence="2">H1</strain>
    </source>
</reference>
<dbReference type="Proteomes" id="UP000070659">
    <property type="component" value="Unassembled WGS sequence"/>
</dbReference>
<evidence type="ECO:0000313" key="4">
    <source>
        <dbReference type="Proteomes" id="UP000070659"/>
    </source>
</evidence>
<dbReference type="STRING" id="1469144.LI90_223"/>
<reference evidence="1 4" key="1">
    <citation type="submission" date="2015-02" db="EMBL/GenBank/DDBJ databases">
        <title>Physiological reanalysis, assessment of diazotrophy, and genome sequences of multiple isolates of Streptomyces thermoautotrophicus.</title>
        <authorList>
            <person name="MacKellar D.C."/>
            <person name="Lieber L."/>
            <person name="Norman J."/>
            <person name="Bolger A."/>
            <person name="Tobin C."/>
            <person name="Murray J.W."/>
            <person name="Prell J."/>
        </authorList>
    </citation>
    <scope>NUCLEOTIDE SEQUENCE [LARGE SCALE GENOMIC DNA]</scope>
    <source>
        <strain evidence="1 4">UBT1</strain>
    </source>
</reference>
<accession>A0A132ML94</accession>
<proteinExistence type="predicted"/>
<evidence type="ECO:0000313" key="2">
    <source>
        <dbReference type="EMBL" id="KWW98596.1"/>
    </source>
</evidence>
<comment type="caution">
    <text evidence="2">The sequence shown here is derived from an EMBL/GenBank/DDBJ whole genome shotgun (WGS) entry which is preliminary data.</text>
</comment>
<organism evidence="2 3">
    <name type="scientific">Carbonactinospora thermoautotrophica</name>
    <dbReference type="NCBI Taxonomy" id="1469144"/>
    <lineage>
        <taxon>Bacteria</taxon>
        <taxon>Bacillati</taxon>
        <taxon>Actinomycetota</taxon>
        <taxon>Actinomycetes</taxon>
        <taxon>Kitasatosporales</taxon>
        <taxon>Carbonactinosporaceae</taxon>
        <taxon>Carbonactinospora</taxon>
    </lineage>
</organism>
<dbReference type="Proteomes" id="UP000070188">
    <property type="component" value="Unassembled WGS sequence"/>
</dbReference>
<protein>
    <submittedName>
        <fullName evidence="2">Uncharacterized protein</fullName>
    </submittedName>
</protein>
<evidence type="ECO:0000313" key="3">
    <source>
        <dbReference type="Proteomes" id="UP000070188"/>
    </source>
</evidence>
<dbReference type="AlphaFoldDB" id="A0A132ML94"/>
<sequence length="60" mass="6887">MRRGWRRRLTAPWRARRDAARLAVAFCDACARVSVRDFEQRLADARRAACEQALRAGVPC</sequence>
<dbReference type="PATRIC" id="fig|1469144.10.peg.297"/>
<dbReference type="EMBL" id="LAXD01000001">
    <property type="protein sequence ID" value="KWW98596.1"/>
    <property type="molecule type" value="Genomic_DNA"/>
</dbReference>